<dbReference type="InterPro" id="IPR015025">
    <property type="entry name" value="PoNi_C"/>
</dbReference>
<evidence type="ECO:0000313" key="3">
    <source>
        <dbReference type="Proteomes" id="UP001059607"/>
    </source>
</evidence>
<sequence>MNRRQRFIVDSYYRKSIHLYDTTESRWAGQTMQADSPDQERSLRTGYFKAAALNALLISYTAGGPIESLIPRLEKLISSYETYQQALAAEEREPDISPLAIDDWPEHYEECVQVISLCILLHRTDLLTRFVALIDRGGYANEDTLYEDLLRKHLPDRADLDEWLHDLYTPLIRAIYATEPEESSHLLKHYCEAWYPAFASLQTNWHDSHLDIEDDDGNYVGYWAFEAGAIAFLYGIDDSKIDHMVYPKDLVEYARNTANK</sequence>
<evidence type="ECO:0000313" key="2">
    <source>
        <dbReference type="EMBL" id="UTO16995.1"/>
    </source>
</evidence>
<protein>
    <submittedName>
        <fullName evidence="2">PoNi-like cognate immunity protein</fullName>
    </submittedName>
</protein>
<organism evidence="2 3">
    <name type="scientific">Pseudomonas nunensis</name>
    <dbReference type="NCBI Taxonomy" id="2961896"/>
    <lineage>
        <taxon>Bacteria</taxon>
        <taxon>Pseudomonadati</taxon>
        <taxon>Pseudomonadota</taxon>
        <taxon>Gammaproteobacteria</taxon>
        <taxon>Pseudomonadales</taxon>
        <taxon>Pseudomonadaceae</taxon>
        <taxon>Pseudomonas</taxon>
    </lineage>
</organism>
<feature type="domain" description="PoNi C-terminal" evidence="1">
    <location>
        <begin position="142"/>
        <end position="250"/>
    </location>
</feature>
<dbReference type="EMBL" id="CP101125">
    <property type="protein sequence ID" value="UTO16995.1"/>
    <property type="molecule type" value="Genomic_DNA"/>
</dbReference>
<dbReference type="RefSeq" id="WP_054614832.1">
    <property type="nucleotide sequence ID" value="NZ_CP101125.1"/>
</dbReference>
<dbReference type="Gene3D" id="1.10.3920.10">
    <property type="entry name" value="PA2201 C-terminal domain-like"/>
    <property type="match status" value="1"/>
</dbReference>
<keyword evidence="3" id="KW-1185">Reference proteome</keyword>
<evidence type="ECO:0000259" key="1">
    <source>
        <dbReference type="Pfam" id="PF08929"/>
    </source>
</evidence>
<name>A0ABY5EQB0_9PSED</name>
<dbReference type="Proteomes" id="UP001059607">
    <property type="component" value="Chromosome"/>
</dbReference>
<reference evidence="2" key="1">
    <citation type="submission" date="2022-07" db="EMBL/GenBank/DDBJ databases">
        <title>Pseudomonas nunamit sp. nov. an antifungal species isolated from Greenland.</title>
        <authorList>
            <person name="Ntana F."/>
            <person name="Hennessy R.C."/>
            <person name="Zervas A."/>
            <person name="Stougaard P."/>
        </authorList>
    </citation>
    <scope>NUCLEOTIDE SEQUENCE</scope>
    <source>
        <strain evidence="2">In5</strain>
    </source>
</reference>
<dbReference type="InterPro" id="IPR028983">
    <property type="entry name" value="PA2201-like_C"/>
</dbReference>
<dbReference type="Pfam" id="PF08929">
    <property type="entry name" value="PoNi_C"/>
    <property type="match status" value="1"/>
</dbReference>
<dbReference type="SUPFAM" id="SSF140731">
    <property type="entry name" value="PA2201 C-terminal domain-like"/>
    <property type="match status" value="1"/>
</dbReference>
<gene>
    <name evidence="2" type="ORF">NK667_11805</name>
</gene>
<accession>A0ABY5EQB0</accession>
<proteinExistence type="predicted"/>